<sequence length="103" mass="11777">MRGERLMELWSSAPLNVVCYCYSSISSRKWPAVTGLPLVPMAYLNVDRSLTFALCLLSKGLDFGNTGLFILYEQLYELEKERQTISSGMFLWSLGRFTVRPEL</sequence>
<dbReference type="EMBL" id="JAWDGP010000299">
    <property type="protein sequence ID" value="KAK3801584.1"/>
    <property type="molecule type" value="Genomic_DNA"/>
</dbReference>
<dbReference type="Proteomes" id="UP001283361">
    <property type="component" value="Unassembled WGS sequence"/>
</dbReference>
<protein>
    <submittedName>
        <fullName evidence="1">Uncharacterized protein</fullName>
    </submittedName>
</protein>
<evidence type="ECO:0000313" key="1">
    <source>
        <dbReference type="EMBL" id="KAK3801584.1"/>
    </source>
</evidence>
<evidence type="ECO:0000313" key="2">
    <source>
        <dbReference type="Proteomes" id="UP001283361"/>
    </source>
</evidence>
<keyword evidence="2" id="KW-1185">Reference proteome</keyword>
<organism evidence="1 2">
    <name type="scientific">Elysia crispata</name>
    <name type="common">lettuce slug</name>
    <dbReference type="NCBI Taxonomy" id="231223"/>
    <lineage>
        <taxon>Eukaryota</taxon>
        <taxon>Metazoa</taxon>
        <taxon>Spiralia</taxon>
        <taxon>Lophotrochozoa</taxon>
        <taxon>Mollusca</taxon>
        <taxon>Gastropoda</taxon>
        <taxon>Heterobranchia</taxon>
        <taxon>Euthyneura</taxon>
        <taxon>Panpulmonata</taxon>
        <taxon>Sacoglossa</taxon>
        <taxon>Placobranchoidea</taxon>
        <taxon>Plakobranchidae</taxon>
        <taxon>Elysia</taxon>
    </lineage>
</organism>
<gene>
    <name evidence="1" type="ORF">RRG08_046384</name>
</gene>
<comment type="caution">
    <text evidence="1">The sequence shown here is derived from an EMBL/GenBank/DDBJ whole genome shotgun (WGS) entry which is preliminary data.</text>
</comment>
<reference evidence="1" key="1">
    <citation type="journal article" date="2023" name="G3 (Bethesda)">
        <title>A reference genome for the long-term kleptoplast-retaining sea slug Elysia crispata morphotype clarki.</title>
        <authorList>
            <person name="Eastman K.E."/>
            <person name="Pendleton A.L."/>
            <person name="Shaikh M.A."/>
            <person name="Suttiyut T."/>
            <person name="Ogas R."/>
            <person name="Tomko P."/>
            <person name="Gavelis G."/>
            <person name="Widhalm J.R."/>
            <person name="Wisecaver J.H."/>
        </authorList>
    </citation>
    <scope>NUCLEOTIDE SEQUENCE</scope>
    <source>
        <strain evidence="1">ECLA1</strain>
    </source>
</reference>
<accession>A0AAE1EBJ7</accession>
<proteinExistence type="predicted"/>
<name>A0AAE1EBJ7_9GAST</name>
<dbReference type="AlphaFoldDB" id="A0AAE1EBJ7"/>